<dbReference type="PANTHER" id="PTHR23028:SF53">
    <property type="entry name" value="ACYL_TRANSF_3 DOMAIN-CONTAINING PROTEIN"/>
    <property type="match status" value="1"/>
</dbReference>
<feature type="transmembrane region" description="Helical" evidence="1">
    <location>
        <begin position="53"/>
        <end position="69"/>
    </location>
</feature>
<dbReference type="Proteomes" id="UP000295611">
    <property type="component" value="Unassembled WGS sequence"/>
</dbReference>
<feature type="transmembrane region" description="Helical" evidence="1">
    <location>
        <begin position="321"/>
        <end position="339"/>
    </location>
</feature>
<dbReference type="InterPro" id="IPR002656">
    <property type="entry name" value="Acyl_transf_3_dom"/>
</dbReference>
<comment type="caution">
    <text evidence="4">The sequence shown here is derived from an EMBL/GenBank/DDBJ whole genome shotgun (WGS) entry which is preliminary data.</text>
</comment>
<dbReference type="InterPro" id="IPR050879">
    <property type="entry name" value="Acyltransferase_3"/>
</dbReference>
<dbReference type="PANTHER" id="PTHR23028">
    <property type="entry name" value="ACETYLTRANSFERASE"/>
    <property type="match status" value="1"/>
</dbReference>
<name>A0A4R7B2I9_9NEIS</name>
<feature type="transmembrane region" description="Helical" evidence="1">
    <location>
        <begin position="75"/>
        <end position="95"/>
    </location>
</feature>
<reference evidence="4 5" key="1">
    <citation type="submission" date="2019-03" db="EMBL/GenBank/DDBJ databases">
        <title>Genomic Encyclopedia of Type Strains, Phase III (KMG-III): the genomes of soil and plant-associated and newly described type strains.</title>
        <authorList>
            <person name="Whitman W."/>
        </authorList>
    </citation>
    <scope>NUCLEOTIDE SEQUENCE [LARGE SCALE GENOMIC DNA]</scope>
    <source>
        <strain evidence="4 5">CECT 8976</strain>
    </source>
</reference>
<evidence type="ECO:0000313" key="4">
    <source>
        <dbReference type="EMBL" id="TDR77936.1"/>
    </source>
</evidence>
<dbReference type="AlphaFoldDB" id="A0A4R7B2I9"/>
<dbReference type="SUPFAM" id="SSF52266">
    <property type="entry name" value="SGNH hydrolase"/>
    <property type="match status" value="1"/>
</dbReference>
<feature type="transmembrane region" description="Helical" evidence="1">
    <location>
        <begin position="359"/>
        <end position="378"/>
    </location>
</feature>
<dbReference type="EMBL" id="SNZP01000009">
    <property type="protein sequence ID" value="TDR77936.1"/>
    <property type="molecule type" value="Genomic_DNA"/>
</dbReference>
<sequence length="704" mass="79754">MARLRWLYIICLYRMSFRQLVHVVSVKPRQADSGFFVAQHSVKIQNYRPDIDGLRAFAVLSVVLFHVFPSSLPGGFVGVDIFFVISGFLISGIMYKGMDAGTFRFSTFYAHRIKRIFPVLVVMMLACYVFGWFALLPDEFQTLGREMLGGAGFYANLLLWQDTGYFDSVAHTKPLLHLWSLGVEEQFYFTWPLILFAFYRFRRAVVGVIILLVFASFATNLHLMTIDSAGSFFSPLSRFWELLAGAMLALWLRRSPDLYLGHSQRAHDALSLAGLSILLAAVMLLNEHDIAFPGWWALLPVLGACLLIYAGSGALVNRTLLSSPVVVWIGLISYPLYLWHWPLLSFSRIVLEHDLSGGWRILMVMLSILLAWLSWRWIERPIRFGIPGPGKVVALCLLMVIVAWLGRDAEVRHGLPFRINLPASALDDGVDSFPVCNPAIGHGPSAPEFCRRSPLQRPSDSVVFGDSHARSLFPGLANQDHVHSWLLLAHPKCPPTLGVAIGTPKEGQDCSARRERILTYIKDSPAIRTVVLAFFADYIFDDDFAQQRIIDHWAESVQMSSPDYPGASKPELFYHGLENTVKYLTNANKKVIVVMDVPELPFLINDCIKRPLFNMARSCELKRSTIVWRQGKMRSLLQRLAVNNPKVRVFDPLDVFCDRTQCHIMQNDRVIYRDSDHLNFFGSSMLAPAFLSWMRTPASTYKLR</sequence>
<keyword evidence="1" id="KW-0472">Membrane</keyword>
<keyword evidence="5" id="KW-1185">Reference proteome</keyword>
<dbReference type="InterPro" id="IPR043968">
    <property type="entry name" value="SGNH"/>
</dbReference>
<gene>
    <name evidence="4" type="ORF">DFP86_109183</name>
</gene>
<dbReference type="OrthoDB" id="9814807at2"/>
<feature type="domain" description="SGNH" evidence="3">
    <location>
        <begin position="448"/>
        <end position="691"/>
    </location>
</feature>
<feature type="domain" description="Acyltransferase 3" evidence="2">
    <location>
        <begin position="50"/>
        <end position="375"/>
    </location>
</feature>
<dbReference type="GO" id="GO:0016747">
    <property type="term" value="F:acyltransferase activity, transferring groups other than amino-acyl groups"/>
    <property type="evidence" value="ECO:0007669"/>
    <property type="project" value="InterPro"/>
</dbReference>
<keyword evidence="1" id="KW-0812">Transmembrane</keyword>
<protein>
    <submittedName>
        <fullName evidence="4">Peptidoglycan/LPS O-acetylase OafA/YrhL</fullName>
    </submittedName>
</protein>
<accession>A0A4R7B2I9</accession>
<feature type="transmembrane region" description="Helical" evidence="1">
    <location>
        <begin position="290"/>
        <end position="309"/>
    </location>
</feature>
<evidence type="ECO:0000259" key="3">
    <source>
        <dbReference type="Pfam" id="PF19040"/>
    </source>
</evidence>
<dbReference type="Pfam" id="PF19040">
    <property type="entry name" value="SGNH"/>
    <property type="match status" value="1"/>
</dbReference>
<feature type="transmembrane region" description="Helical" evidence="1">
    <location>
        <begin position="390"/>
        <end position="406"/>
    </location>
</feature>
<evidence type="ECO:0000313" key="5">
    <source>
        <dbReference type="Proteomes" id="UP000295611"/>
    </source>
</evidence>
<evidence type="ECO:0000256" key="1">
    <source>
        <dbReference type="SAM" id="Phobius"/>
    </source>
</evidence>
<keyword evidence="1" id="KW-1133">Transmembrane helix</keyword>
<dbReference type="Pfam" id="PF01757">
    <property type="entry name" value="Acyl_transf_3"/>
    <property type="match status" value="1"/>
</dbReference>
<feature type="transmembrane region" description="Helical" evidence="1">
    <location>
        <begin position="232"/>
        <end position="253"/>
    </location>
</feature>
<organism evidence="4 5">
    <name type="scientific">Paludibacterium purpuratum</name>
    <dbReference type="NCBI Taxonomy" id="1144873"/>
    <lineage>
        <taxon>Bacteria</taxon>
        <taxon>Pseudomonadati</taxon>
        <taxon>Pseudomonadota</taxon>
        <taxon>Betaproteobacteria</taxon>
        <taxon>Neisseriales</taxon>
        <taxon>Chromobacteriaceae</taxon>
        <taxon>Paludibacterium</taxon>
    </lineage>
</organism>
<proteinExistence type="predicted"/>
<dbReference type="GO" id="GO:0009103">
    <property type="term" value="P:lipopolysaccharide biosynthetic process"/>
    <property type="evidence" value="ECO:0007669"/>
    <property type="project" value="TreeGrafter"/>
</dbReference>
<evidence type="ECO:0000259" key="2">
    <source>
        <dbReference type="Pfam" id="PF01757"/>
    </source>
</evidence>
<feature type="transmembrane region" description="Helical" evidence="1">
    <location>
        <begin position="205"/>
        <end position="226"/>
    </location>
</feature>
<feature type="transmembrane region" description="Helical" evidence="1">
    <location>
        <begin position="265"/>
        <end position="284"/>
    </location>
</feature>
<dbReference type="RefSeq" id="WP_133681691.1">
    <property type="nucleotide sequence ID" value="NZ_SNZP01000009.1"/>
</dbReference>
<feature type="transmembrane region" description="Helical" evidence="1">
    <location>
        <begin position="176"/>
        <end position="198"/>
    </location>
</feature>
<feature type="transmembrane region" description="Helical" evidence="1">
    <location>
        <begin position="116"/>
        <end position="135"/>
    </location>
</feature>
<dbReference type="GO" id="GO:0016020">
    <property type="term" value="C:membrane"/>
    <property type="evidence" value="ECO:0007669"/>
    <property type="project" value="TreeGrafter"/>
</dbReference>